<dbReference type="RefSeq" id="WP_085515538.1">
    <property type="nucleotide sequence ID" value="NZ_FXAW01000001.1"/>
</dbReference>
<accession>A0A1X7IEN7</accession>
<name>A0A1X7IEN7_9BACT</name>
<dbReference type="STRING" id="1028.SAMN05661096_00539"/>
<dbReference type="Proteomes" id="UP000193804">
    <property type="component" value="Unassembled WGS sequence"/>
</dbReference>
<dbReference type="EMBL" id="FXAW01000001">
    <property type="protein sequence ID" value="SMG12774.1"/>
    <property type="molecule type" value="Genomic_DNA"/>
</dbReference>
<dbReference type="AlphaFoldDB" id="A0A1X7IEN7"/>
<evidence type="ECO:0000313" key="1">
    <source>
        <dbReference type="EMBL" id="SMG12774.1"/>
    </source>
</evidence>
<organism evidence="1 2">
    <name type="scientific">Marivirga sericea</name>
    <dbReference type="NCBI Taxonomy" id="1028"/>
    <lineage>
        <taxon>Bacteria</taxon>
        <taxon>Pseudomonadati</taxon>
        <taxon>Bacteroidota</taxon>
        <taxon>Cytophagia</taxon>
        <taxon>Cytophagales</taxon>
        <taxon>Marivirgaceae</taxon>
        <taxon>Marivirga</taxon>
    </lineage>
</organism>
<protein>
    <submittedName>
        <fullName evidence="1">Uncharacterized protein</fullName>
    </submittedName>
</protein>
<gene>
    <name evidence="1" type="ORF">SAMN05661096_00539</name>
</gene>
<sequence>MRFLTIVVFLLINFVFHSAAQRIKYKNLFPVLQSKDYKTAEPQLLQFLEENDDEANAYFYFGEIIVSKLDSTEIFPTTAKYDSMVNKAIAAYKKSIELVDDRELRKNDEYYAAYNRRDLRTGKFGIKKSDIHLDYENKIKAASKKKETVLRIHELKEKSVQQYDNLNKEVLELYESFPDESSFLLRSNADSKKTLVEVEESYATFVTTYKQFVEQLNSLNNPAYNPELKFVDITNWEGLEPLQTDINEFVITIQDYEKYFNNLKIKIEEEVIPLKELLYKTDAEITEAILKIKEAKDSLSMKNLMISEELEKGLNRYDKSKTILDLLHYKKRKGKSEFLSNKSIFPVLTDSTNVYQRANLVADYRENLAAQFELIESIEQGLNEKVIKNFQLFVDRFEPSIKSYVQTEKTILKQKLDSVTQRSEFMARQIQFFKYEKDSIFLTPLIAATNDSKKYVIQTIELDSMLLIGGVLNQSAFVASAGFDMKVKQYRLYEDSTLIINKMILLNKNLLVNFTSDMGEQPEQRIEYLSPDLTLLWEFPYQSSSTLSNAKVEAGIFFLYDQDGQVLNTLNSQGEIIGN</sequence>
<proteinExistence type="predicted"/>
<evidence type="ECO:0000313" key="2">
    <source>
        <dbReference type="Proteomes" id="UP000193804"/>
    </source>
</evidence>
<keyword evidence="2" id="KW-1185">Reference proteome</keyword>
<reference evidence="2" key="1">
    <citation type="submission" date="2017-04" db="EMBL/GenBank/DDBJ databases">
        <authorList>
            <person name="Varghese N."/>
            <person name="Submissions S."/>
        </authorList>
    </citation>
    <scope>NUCLEOTIDE SEQUENCE [LARGE SCALE GENOMIC DNA]</scope>
    <source>
        <strain evidence="2">DSM 4125</strain>
    </source>
</reference>
<dbReference type="OrthoDB" id="980916at2"/>